<evidence type="ECO:0000313" key="14">
    <source>
        <dbReference type="EMBL" id="ROQ19818.1"/>
    </source>
</evidence>
<keyword evidence="6 12" id="KW-1133">Transmembrane helix</keyword>
<protein>
    <recommendedName>
        <fullName evidence="12">Protein-export membrane protein SecF</fullName>
    </recommendedName>
</protein>
<keyword evidence="5 12" id="KW-0653">Protein transport</keyword>
<evidence type="ECO:0000256" key="4">
    <source>
        <dbReference type="ARBA" id="ARBA00022692"/>
    </source>
</evidence>
<evidence type="ECO:0000256" key="7">
    <source>
        <dbReference type="ARBA" id="ARBA00023010"/>
    </source>
</evidence>
<dbReference type="NCBIfam" id="TIGR00916">
    <property type="entry name" value="2A0604s01"/>
    <property type="match status" value="1"/>
</dbReference>
<comment type="similarity">
    <text evidence="10">In the C-terminal section; belongs to the SecD/SecF family. SecF subfamily.</text>
</comment>
<keyword evidence="8 12" id="KW-0472">Membrane</keyword>
<dbReference type="NCBIfam" id="TIGR00966">
    <property type="entry name" value="transloc_SecF"/>
    <property type="match status" value="1"/>
</dbReference>
<comment type="subunit">
    <text evidence="12">Forms a complex with SecD. Part of the essential Sec protein translocation apparatus which comprises SecA, SecYEG and auxiliary proteins SecDF-YajC and YidC.</text>
</comment>
<evidence type="ECO:0000256" key="5">
    <source>
        <dbReference type="ARBA" id="ARBA00022927"/>
    </source>
</evidence>
<feature type="transmembrane region" description="Helical" evidence="12">
    <location>
        <begin position="263"/>
        <end position="284"/>
    </location>
</feature>
<dbReference type="InterPro" id="IPR048634">
    <property type="entry name" value="SecD_SecF_C"/>
</dbReference>
<dbReference type="AlphaFoldDB" id="A0A3N1NX01"/>
<dbReference type="GO" id="GO:0043952">
    <property type="term" value="P:protein transport by the Sec complex"/>
    <property type="evidence" value="ECO:0007669"/>
    <property type="project" value="UniProtKB-UniRule"/>
</dbReference>
<dbReference type="InterPro" id="IPR022813">
    <property type="entry name" value="SecD/SecF_arch_bac"/>
</dbReference>
<comment type="caution">
    <text evidence="12">Lacks conserved residue(s) required for the propagation of feature annotation.</text>
</comment>
<keyword evidence="3 12" id="KW-1003">Cell membrane</keyword>
<evidence type="ECO:0000256" key="11">
    <source>
        <dbReference type="ARBA" id="ARBA00061053"/>
    </source>
</evidence>
<dbReference type="PANTHER" id="PTHR30081:SF8">
    <property type="entry name" value="PROTEIN TRANSLOCASE SUBUNIT SECF"/>
    <property type="match status" value="1"/>
</dbReference>
<dbReference type="Pfam" id="PF07549">
    <property type="entry name" value="Sec_GG"/>
    <property type="match status" value="1"/>
</dbReference>
<keyword evidence="2 12" id="KW-0813">Transport</keyword>
<dbReference type="GO" id="GO:0015450">
    <property type="term" value="F:protein-transporting ATPase activity"/>
    <property type="evidence" value="ECO:0007669"/>
    <property type="project" value="InterPro"/>
</dbReference>
<dbReference type="GO" id="GO:0006605">
    <property type="term" value="P:protein targeting"/>
    <property type="evidence" value="ECO:0007669"/>
    <property type="project" value="UniProtKB-UniRule"/>
</dbReference>
<sequence>MLPESKVINFMGWRKTCATISIVLLLASIVSLATRGLEFGLDFTGGSQVELGFDRPADLSTIRSVLGEQGLENPVAILFGSDSEVLIRTQDALSDGVLEQLEEGLASLSDSATIADVRNAASDQTQFSEVLVFNGVSESALRSADLFDPRYYGRTQIATEGEAVTVAVENALDNVYSQFLIDALEEATGASINLRRSEFVGPQVGEELRDQGGLGMLFALAVVMIYVAIRFQYKFSIGAVLALVHDVIIVLGVFSVLRLDFDLTVLAAVLAVIGYSLNDTIVVFDRVRENFRKMRRGTTNEVINTSLTQTLERTLLTSLTTLLVLLVLYFFGGELISGFAFALIVGVLVGTYSSVYVSANILSAMHLTKEDLMPPPKEGEEQEELAP</sequence>
<feature type="transmembrane region" description="Helical" evidence="12">
    <location>
        <begin position="212"/>
        <end position="229"/>
    </location>
</feature>
<feature type="domain" description="Protein export membrane protein SecD/SecF C-terminal" evidence="13">
    <location>
        <begin position="186"/>
        <end position="366"/>
    </location>
</feature>
<dbReference type="GO" id="GO:0005886">
    <property type="term" value="C:plasma membrane"/>
    <property type="evidence" value="ECO:0007669"/>
    <property type="project" value="UniProtKB-SubCell"/>
</dbReference>
<reference evidence="14 15" key="1">
    <citation type="submission" date="2018-11" db="EMBL/GenBank/DDBJ databases">
        <title>Genomic Encyclopedia of Type Strains, Phase IV (KMG-IV): sequencing the most valuable type-strain genomes for metagenomic binning, comparative biology and taxonomic classification.</title>
        <authorList>
            <person name="Goeker M."/>
        </authorList>
    </citation>
    <scope>NUCLEOTIDE SEQUENCE [LARGE SCALE GENOMIC DNA]</scope>
    <source>
        <strain evidence="14 15">DSM 16974</strain>
    </source>
</reference>
<dbReference type="InterPro" id="IPR022646">
    <property type="entry name" value="SecD/SecF_CS"/>
</dbReference>
<dbReference type="Pfam" id="PF02355">
    <property type="entry name" value="SecD_SecF_C"/>
    <property type="match status" value="1"/>
</dbReference>
<dbReference type="FunFam" id="1.20.1640.10:FF:000024">
    <property type="entry name" value="Multifunctional fusion protein"/>
    <property type="match status" value="1"/>
</dbReference>
<comment type="similarity">
    <text evidence="12">Belongs to the SecD/SecF family. SecF subfamily.</text>
</comment>
<evidence type="ECO:0000256" key="6">
    <source>
        <dbReference type="ARBA" id="ARBA00022989"/>
    </source>
</evidence>
<feature type="transmembrane region" description="Helical" evidence="12">
    <location>
        <begin position="338"/>
        <end position="359"/>
    </location>
</feature>
<dbReference type="Proteomes" id="UP000273643">
    <property type="component" value="Unassembled WGS sequence"/>
</dbReference>
<proteinExistence type="inferred from homology"/>
<comment type="similarity">
    <text evidence="11">In the N-terminal section; belongs to the SecD/SecF family. SecD subfamily.</text>
</comment>
<evidence type="ECO:0000256" key="12">
    <source>
        <dbReference type="HAMAP-Rule" id="MF_01464"/>
    </source>
</evidence>
<evidence type="ECO:0000256" key="1">
    <source>
        <dbReference type="ARBA" id="ARBA00004651"/>
    </source>
</evidence>
<dbReference type="EMBL" id="RJUK01000001">
    <property type="protein sequence ID" value="ROQ19818.1"/>
    <property type="molecule type" value="Genomic_DNA"/>
</dbReference>
<evidence type="ECO:0000313" key="15">
    <source>
        <dbReference type="Proteomes" id="UP000273643"/>
    </source>
</evidence>
<organism evidence="14 15">
    <name type="scientific">Marinimicrobium koreense</name>
    <dbReference type="NCBI Taxonomy" id="306545"/>
    <lineage>
        <taxon>Bacteria</taxon>
        <taxon>Pseudomonadati</taxon>
        <taxon>Pseudomonadota</taxon>
        <taxon>Gammaproteobacteria</taxon>
        <taxon>Cellvibrionales</taxon>
        <taxon>Cellvibrionaceae</taxon>
        <taxon>Marinimicrobium</taxon>
    </lineage>
</organism>
<keyword evidence="15" id="KW-1185">Reference proteome</keyword>
<evidence type="ECO:0000256" key="8">
    <source>
        <dbReference type="ARBA" id="ARBA00023136"/>
    </source>
</evidence>
<evidence type="ECO:0000256" key="9">
    <source>
        <dbReference type="ARBA" id="ARBA00059018"/>
    </source>
</evidence>
<comment type="function">
    <text evidence="9 12">Part of the Sec protein translocase complex. Interacts with the SecYEG preprotein conducting channel. SecDF uses the proton motive force (PMF) to complete protein translocation after the ATP-dependent function of SecA.</text>
</comment>
<dbReference type="PANTHER" id="PTHR30081">
    <property type="entry name" value="PROTEIN-EXPORT MEMBRANE PROTEIN SEC"/>
    <property type="match status" value="1"/>
</dbReference>
<dbReference type="OrthoDB" id="9774769at2"/>
<keyword evidence="7 12" id="KW-0811">Translocation</keyword>
<keyword evidence="4 12" id="KW-0812">Transmembrane</keyword>
<dbReference type="InterPro" id="IPR005665">
    <property type="entry name" value="SecF_bac"/>
</dbReference>
<evidence type="ECO:0000256" key="3">
    <source>
        <dbReference type="ARBA" id="ARBA00022475"/>
    </source>
</evidence>
<comment type="caution">
    <text evidence="14">The sequence shown here is derived from an EMBL/GenBank/DDBJ whole genome shotgun (WGS) entry which is preliminary data.</text>
</comment>
<dbReference type="GO" id="GO:0065002">
    <property type="term" value="P:intracellular protein transmembrane transport"/>
    <property type="evidence" value="ECO:0007669"/>
    <property type="project" value="UniProtKB-UniRule"/>
</dbReference>
<name>A0A3N1NX01_9GAMM</name>
<dbReference type="RefSeq" id="WP_123637114.1">
    <property type="nucleotide sequence ID" value="NZ_RJUK01000001.1"/>
</dbReference>
<dbReference type="Gene3D" id="1.20.1640.10">
    <property type="entry name" value="Multidrug efflux transporter AcrB transmembrane domain"/>
    <property type="match status" value="1"/>
</dbReference>
<evidence type="ECO:0000256" key="10">
    <source>
        <dbReference type="ARBA" id="ARBA00060856"/>
    </source>
</evidence>
<dbReference type="InterPro" id="IPR022645">
    <property type="entry name" value="SecD/SecF_bac"/>
</dbReference>
<evidence type="ECO:0000256" key="2">
    <source>
        <dbReference type="ARBA" id="ARBA00022448"/>
    </source>
</evidence>
<evidence type="ECO:0000259" key="13">
    <source>
        <dbReference type="Pfam" id="PF02355"/>
    </source>
</evidence>
<dbReference type="SUPFAM" id="SSF82866">
    <property type="entry name" value="Multidrug efflux transporter AcrB transmembrane domain"/>
    <property type="match status" value="1"/>
</dbReference>
<dbReference type="PRINTS" id="PR01755">
    <property type="entry name" value="SECFTRNLCASE"/>
</dbReference>
<dbReference type="InterPro" id="IPR055344">
    <property type="entry name" value="SecD_SecF_C_bact"/>
</dbReference>
<dbReference type="HAMAP" id="MF_01464_B">
    <property type="entry name" value="SecF_B"/>
    <property type="match status" value="1"/>
</dbReference>
<feature type="transmembrane region" description="Helical" evidence="12">
    <location>
        <begin position="314"/>
        <end position="332"/>
    </location>
</feature>
<feature type="transmembrane region" description="Helical" evidence="12">
    <location>
        <begin position="236"/>
        <end position="257"/>
    </location>
</feature>
<accession>A0A3N1NX01</accession>
<gene>
    <name evidence="12" type="primary">secF</name>
    <name evidence="14" type="ORF">EDC38_0407</name>
</gene>
<comment type="subcellular location">
    <subcellularLocation>
        <location evidence="1 12">Cell membrane</location>
        <topology evidence="1 12">Multi-pass membrane protein</topology>
    </subcellularLocation>
</comment>